<evidence type="ECO:0000313" key="2">
    <source>
        <dbReference type="EMBL" id="TFF36176.1"/>
    </source>
</evidence>
<feature type="transmembrane region" description="Helical" evidence="1">
    <location>
        <begin position="96"/>
        <end position="119"/>
    </location>
</feature>
<dbReference type="OrthoDB" id="594406at2"/>
<reference evidence="2 3" key="1">
    <citation type="journal article" date="2017" name="Int. J. Syst. Evol. Microbiol.">
        <title>Mucilaginibacterpsychrotolerans sp. nov., isolated from peatlands.</title>
        <authorList>
            <person name="Deng Y."/>
            <person name="Shen L."/>
            <person name="Xu B."/>
            <person name="Liu Y."/>
            <person name="Gu Z."/>
            <person name="Liu H."/>
            <person name="Zhou Y."/>
        </authorList>
    </citation>
    <scope>NUCLEOTIDE SEQUENCE [LARGE SCALE GENOMIC DNA]</scope>
    <source>
        <strain evidence="2 3">NH7-4</strain>
    </source>
</reference>
<protein>
    <submittedName>
        <fullName evidence="2">DUF4407 domain-containing protein</fullName>
    </submittedName>
</protein>
<name>A0A4Y8SCW0_9SPHI</name>
<dbReference type="Proteomes" id="UP000297540">
    <property type="component" value="Unassembled WGS sequence"/>
</dbReference>
<sequence>MKKISFIRLMLLKSSGADIETLKQCTTAEITKYVLYGTCVLIPTVFAIFSGGYSVFLMTSNIFASIVVALLWSWGIFTIDRAVVASTRPGQFTFGVFGRITLAIIISFTIAEPLTLRFFQDEIEQKRTEILQKRTDSLDRVLVSDIKSVDEIRDKQKAKIDSQYAKYENEVDGGTGRRGRGTAAITKYQKFQQDSLQFISDEHKREINRDTLKHRAERARVSLIKMDADGLLGRLTVLGILMDKDKHVWWAVWLVRAFFLSIEIIPILIKVGSPADEDLYHEIKTLNSQGSKDVHANLKKRKDEIFELEQLLVLQERKDKLEIKLKKGTAIDAHRDQDFIMFKVTEAGNKKTKIENRIIRTIKNEVFREQLLARLQKAYNQYANAMDSLIEEMATFYANNGKQQGKTTTSDNKQNP</sequence>
<dbReference type="RefSeq" id="WP_133232562.1">
    <property type="nucleotide sequence ID" value="NZ_SOZE01000017.1"/>
</dbReference>
<evidence type="ECO:0000313" key="3">
    <source>
        <dbReference type="Proteomes" id="UP000297540"/>
    </source>
</evidence>
<organism evidence="2 3">
    <name type="scientific">Mucilaginibacter psychrotolerans</name>
    <dbReference type="NCBI Taxonomy" id="1524096"/>
    <lineage>
        <taxon>Bacteria</taxon>
        <taxon>Pseudomonadati</taxon>
        <taxon>Bacteroidota</taxon>
        <taxon>Sphingobacteriia</taxon>
        <taxon>Sphingobacteriales</taxon>
        <taxon>Sphingobacteriaceae</taxon>
        <taxon>Mucilaginibacter</taxon>
    </lineage>
</organism>
<gene>
    <name evidence="2" type="ORF">E2R66_16675</name>
</gene>
<comment type="caution">
    <text evidence="2">The sequence shown here is derived from an EMBL/GenBank/DDBJ whole genome shotgun (WGS) entry which is preliminary data.</text>
</comment>
<keyword evidence="1" id="KW-1133">Transmembrane helix</keyword>
<feature type="transmembrane region" description="Helical" evidence="1">
    <location>
        <begin position="63"/>
        <end position="84"/>
    </location>
</feature>
<dbReference type="AlphaFoldDB" id="A0A4Y8SCW0"/>
<proteinExistence type="predicted"/>
<keyword evidence="1" id="KW-0472">Membrane</keyword>
<dbReference type="EMBL" id="SOZE01000017">
    <property type="protein sequence ID" value="TFF36176.1"/>
    <property type="molecule type" value="Genomic_DNA"/>
</dbReference>
<keyword evidence="1" id="KW-0812">Transmembrane</keyword>
<keyword evidence="3" id="KW-1185">Reference proteome</keyword>
<evidence type="ECO:0000256" key="1">
    <source>
        <dbReference type="SAM" id="Phobius"/>
    </source>
</evidence>
<dbReference type="InterPro" id="IPR025519">
    <property type="entry name" value="DUF4407"/>
</dbReference>
<accession>A0A4Y8SCW0</accession>
<feature type="transmembrane region" description="Helical" evidence="1">
    <location>
        <begin position="33"/>
        <end position="56"/>
    </location>
</feature>
<dbReference type="Pfam" id="PF14362">
    <property type="entry name" value="DUF4407"/>
    <property type="match status" value="1"/>
</dbReference>